<dbReference type="PROSITE" id="PS50093">
    <property type="entry name" value="PKD"/>
    <property type="match status" value="1"/>
</dbReference>
<dbReference type="NCBIfam" id="NF045639">
    <property type="entry name" value="GCX_COOH"/>
    <property type="match status" value="1"/>
</dbReference>
<dbReference type="Gene3D" id="2.60.40.10">
    <property type="entry name" value="Immunoglobulins"/>
    <property type="match status" value="3"/>
</dbReference>
<dbReference type="InterPro" id="IPR013783">
    <property type="entry name" value="Ig-like_fold"/>
</dbReference>
<name>A0AAE3H158_9BACT</name>
<dbReference type="SUPFAM" id="SSF49265">
    <property type="entry name" value="Fibronectin type III"/>
    <property type="match status" value="1"/>
</dbReference>
<evidence type="ECO:0000259" key="1">
    <source>
        <dbReference type="PROSITE" id="PS50093"/>
    </source>
</evidence>
<evidence type="ECO:0000313" key="2">
    <source>
        <dbReference type="EMBL" id="MCP9762380.1"/>
    </source>
</evidence>
<dbReference type="SMART" id="SM00060">
    <property type="entry name" value="FN3"/>
    <property type="match status" value="2"/>
</dbReference>
<proteinExistence type="predicted"/>
<comment type="caution">
    <text evidence="2">The sequence shown here is derived from an EMBL/GenBank/DDBJ whole genome shotgun (WGS) entry which is preliminary data.</text>
</comment>
<dbReference type="InterPro" id="IPR055015">
    <property type="entry name" value="GCX_COOH"/>
</dbReference>
<dbReference type="PANTHER" id="PTHR19328:SF13">
    <property type="entry name" value="HIPL1 PROTEIN"/>
    <property type="match status" value="1"/>
</dbReference>
<dbReference type="InterPro" id="IPR022409">
    <property type="entry name" value="PKD/Chitinase_dom"/>
</dbReference>
<dbReference type="PANTHER" id="PTHR19328">
    <property type="entry name" value="HEDGEHOG-INTERACTING PROTEIN"/>
    <property type="match status" value="1"/>
</dbReference>
<dbReference type="InterPro" id="IPR013222">
    <property type="entry name" value="Glyco_hyd_98_carb-bd"/>
</dbReference>
<dbReference type="InterPro" id="IPR011042">
    <property type="entry name" value="6-blade_b-propeller_TolB-like"/>
</dbReference>
<accession>A0AAE3H158</accession>
<dbReference type="InterPro" id="IPR038637">
    <property type="entry name" value="NPCBM_sf"/>
</dbReference>
<dbReference type="Pfam" id="PF07995">
    <property type="entry name" value="GSDH"/>
    <property type="match status" value="1"/>
</dbReference>
<dbReference type="Gene3D" id="2.60.120.1060">
    <property type="entry name" value="NPCBM/NEW2 domain"/>
    <property type="match status" value="1"/>
</dbReference>
<dbReference type="SUPFAM" id="SSF49785">
    <property type="entry name" value="Galactose-binding domain-like"/>
    <property type="match status" value="1"/>
</dbReference>
<dbReference type="SUPFAM" id="SSF49299">
    <property type="entry name" value="PKD domain"/>
    <property type="match status" value="1"/>
</dbReference>
<keyword evidence="3" id="KW-1185">Reference proteome</keyword>
<dbReference type="EMBL" id="RJUF01000009">
    <property type="protein sequence ID" value="MCP9762380.1"/>
    <property type="molecule type" value="Genomic_DNA"/>
</dbReference>
<dbReference type="AlphaFoldDB" id="A0AAE3H158"/>
<evidence type="ECO:0000313" key="3">
    <source>
        <dbReference type="Proteomes" id="UP001204144"/>
    </source>
</evidence>
<dbReference type="SUPFAM" id="SSF50952">
    <property type="entry name" value="Soluble quinoprotein glucose dehydrogenase"/>
    <property type="match status" value="1"/>
</dbReference>
<dbReference type="Gene3D" id="2.120.10.30">
    <property type="entry name" value="TolB, C-terminal domain"/>
    <property type="match status" value="1"/>
</dbReference>
<dbReference type="InterPro" id="IPR003961">
    <property type="entry name" value="FN3_dom"/>
</dbReference>
<dbReference type="Pfam" id="PF18911">
    <property type="entry name" value="PKD_4"/>
    <property type="match status" value="1"/>
</dbReference>
<dbReference type="CDD" id="cd00146">
    <property type="entry name" value="PKD"/>
    <property type="match status" value="1"/>
</dbReference>
<dbReference type="Pfam" id="PF08305">
    <property type="entry name" value="NPCBM"/>
    <property type="match status" value="1"/>
</dbReference>
<sequence length="1058" mass="115495">MYKITLTLLFVAHFVFGQYPSGFQEESFGSWNLPMNVIFDHANRMYVTERDGRFYLYHNNQKTLLIDLREEVATYGDFGLLSAALDPNFSQNGFVYLYYVVDRHHLLYNGTNNYSPSADEQGATICRVTRFTLNPANGFNSLLPNSRLVLIGETKSSGFPMTGIYHSGGDIKFAIDGSLLISCGDGASGADYEYQALVDGIITQEEYNAQRLWRCQIPNSLNGKIVRINPANGDGITSNPYYNASLPRSPQSRVYALGFRNPFRFTIKPGTGGHSLGEGNAGVLYVGDVGQDTKEEINVVTAAGQNFGWPRWEGIDQTYDNNPTYNPTNPKKPTIEWGRAGSTARVVINDVVHNVGSGAFPYSNFVGGGSIGGVFYEGDDYPSQYHGSYFFAEFNNRWVQNFQFDGSQNPTSKIDFHPEIAGLISFVYNKHDECIYFTAVTGVVKKIKYAPFGNQAPTARFTNNPAFGTSPLNVSFNATTSTDPENGPLTYSWNFGDGGSATGPTPTHQFVAGNGSPQAFTVILTVTDNQGAASQFSRIVSLNNTPPNILSTSLDNVQVFATSGTQSLNLNAQVLDNEQSSGSLSYKWQAFLYHNDHRHQELNVQTSSTNFIVGMVPCDNVLYFYRFILTVTDSYGLETVFQKDLFPNCNVSDNSPPTFPNLKVEEINSSGFKLTWNAISDNDGVKNIEVVINGKSEGFISSLATSYTYQSTGNILGSNFKVYIIARDFASNKTESSVIDFTPLLACSGGSASIYLSNLQEASSTNGYGQFEKDKSNGEYYPNDGNTLTLNGVTFAKGLGVHAYSEITYNIAGQGYENFSATVGIDDEIFGNICGTVIFKVYLDNSLAFQSAVLNQNSAPLPINLSVIGKSIVRLVVENAGDGNCGDHADWADAKFSVACVSNDYLAPGTPQNLSVTNQPSGYLFSWQAVTDNLDPQVEYEVFLNGQFLGNSFTPNFPATSLPAGNNYFTVQAKDDSGNRSVSQAFIINNCPSSLNIFQTGNISNQTIIRKASQYITAANSINNQSNVEYRAGNSVTLNPGFSITQSVFLVKIQGCDN</sequence>
<reference evidence="2 3" key="1">
    <citation type="submission" date="2018-11" db="EMBL/GenBank/DDBJ databases">
        <title>Novel bacteria species description.</title>
        <authorList>
            <person name="Han J.-H."/>
        </authorList>
    </citation>
    <scope>NUCLEOTIDE SEQUENCE [LARGE SCALE GENOMIC DNA]</scope>
    <source>
        <strain evidence="2 3">KCTC23259</strain>
    </source>
</reference>
<dbReference type="RefSeq" id="WP_255036144.1">
    <property type="nucleotide sequence ID" value="NZ_RJUF01000009.1"/>
</dbReference>
<dbReference type="InterPro" id="IPR011041">
    <property type="entry name" value="Quinoprot_gluc/sorb_DH_b-prop"/>
</dbReference>
<gene>
    <name evidence="2" type="ORF">EGI31_05400</name>
</gene>
<dbReference type="InterPro" id="IPR012938">
    <property type="entry name" value="Glc/Sorbosone_DH"/>
</dbReference>
<dbReference type="CDD" id="cd00063">
    <property type="entry name" value="FN3"/>
    <property type="match status" value="1"/>
</dbReference>
<dbReference type="InterPro" id="IPR000601">
    <property type="entry name" value="PKD_dom"/>
</dbReference>
<dbReference type="Proteomes" id="UP001204144">
    <property type="component" value="Unassembled WGS sequence"/>
</dbReference>
<organism evidence="2 3">
    <name type="scientific">Lacihabitans soyangensis</name>
    <dbReference type="NCBI Taxonomy" id="869394"/>
    <lineage>
        <taxon>Bacteria</taxon>
        <taxon>Pseudomonadati</taxon>
        <taxon>Bacteroidota</taxon>
        <taxon>Cytophagia</taxon>
        <taxon>Cytophagales</taxon>
        <taxon>Leadbetterellaceae</taxon>
        <taxon>Lacihabitans</taxon>
    </lineage>
</organism>
<protein>
    <submittedName>
        <fullName evidence="2">PKD domain-containing protein</fullName>
    </submittedName>
</protein>
<feature type="domain" description="PKD" evidence="1">
    <location>
        <begin position="457"/>
        <end position="510"/>
    </location>
</feature>
<dbReference type="SMART" id="SM00089">
    <property type="entry name" value="PKD"/>
    <property type="match status" value="1"/>
</dbReference>
<dbReference type="InterPro" id="IPR008979">
    <property type="entry name" value="Galactose-bd-like_sf"/>
</dbReference>
<dbReference type="SMART" id="SM00776">
    <property type="entry name" value="NPCBM"/>
    <property type="match status" value="1"/>
</dbReference>
<dbReference type="InterPro" id="IPR035986">
    <property type="entry name" value="PKD_dom_sf"/>
</dbReference>
<dbReference type="InterPro" id="IPR036116">
    <property type="entry name" value="FN3_sf"/>
</dbReference>